<evidence type="ECO:0008006" key="5">
    <source>
        <dbReference type="Google" id="ProtNLM"/>
    </source>
</evidence>
<dbReference type="SUPFAM" id="SSF53850">
    <property type="entry name" value="Periplasmic binding protein-like II"/>
    <property type="match status" value="1"/>
</dbReference>
<reference evidence="4" key="1">
    <citation type="submission" date="2017-06" db="EMBL/GenBank/DDBJ databases">
        <title>Herbaspirillum phytohormonus sp. nov., isolated from the root nodule of Robinia pseudoacacia in lead-zinc mine.</title>
        <authorList>
            <person name="Fan M."/>
            <person name="Lin Y."/>
        </authorList>
    </citation>
    <scope>NUCLEOTIDE SEQUENCE [LARGE SCALE GENOMIC DNA]</scope>
    <source>
        <strain evidence="4">SC-089</strain>
    </source>
</reference>
<dbReference type="PIRSF" id="PIRSF017082">
    <property type="entry name" value="YflP"/>
    <property type="match status" value="1"/>
</dbReference>
<evidence type="ECO:0000313" key="4">
    <source>
        <dbReference type="Proteomes" id="UP000214603"/>
    </source>
</evidence>
<sequence length="324" mass="34493">MRTFIAAALLALTFSQAYGKDTYPDRPIRLVIAYAAGGPTDEVGRIYASKLSEYLGTPVIVDNRAGASGIIGTEIVAKAPADGYTLLLGVISTHALHPALGRKLSYDAVRDFAPVALAVKVPMVIVVNPKVLPATNVKTLIKELKEHPGKYRFGSSGYGGISHMCFELFKYRAGITDFTHVPYRGTGPAFTDLLGGHISALCEGVGGAAGHIRAGTVRGIATATLQRAHALPELPTVSESGLPGFEAYTWNMFFAPRGTPPAIVQRLNTEINRVAKDPAIRKKLDRLGVEVVDDSTPASLQDFVPSEIKKWSAVVKAAGLKAND</sequence>
<name>A0A225MD15_9BURK</name>
<accession>A0A225MD15</accession>
<evidence type="ECO:0000256" key="2">
    <source>
        <dbReference type="SAM" id="SignalP"/>
    </source>
</evidence>
<dbReference type="Gene3D" id="3.40.190.10">
    <property type="entry name" value="Periplasmic binding protein-like II"/>
    <property type="match status" value="1"/>
</dbReference>
<dbReference type="OrthoDB" id="8678477at2"/>
<feature type="chain" id="PRO_5012036371" description="ABC transporter substrate-binding protein" evidence="2">
    <location>
        <begin position="20"/>
        <end position="324"/>
    </location>
</feature>
<dbReference type="InterPro" id="IPR042100">
    <property type="entry name" value="Bug_dom1"/>
</dbReference>
<dbReference type="CDD" id="cd13578">
    <property type="entry name" value="PBP2_Bug27"/>
    <property type="match status" value="1"/>
</dbReference>
<dbReference type="PANTHER" id="PTHR42928">
    <property type="entry name" value="TRICARBOXYLATE-BINDING PROTEIN"/>
    <property type="match status" value="1"/>
</dbReference>
<evidence type="ECO:0000256" key="1">
    <source>
        <dbReference type="ARBA" id="ARBA00006987"/>
    </source>
</evidence>
<gene>
    <name evidence="3" type="ORF">CEY11_13425</name>
</gene>
<comment type="caution">
    <text evidence="3">The sequence shown here is derived from an EMBL/GenBank/DDBJ whole genome shotgun (WGS) entry which is preliminary data.</text>
</comment>
<keyword evidence="4" id="KW-1185">Reference proteome</keyword>
<organism evidence="3 4">
    <name type="scientific">Candidimonas nitroreducens</name>
    <dbReference type="NCBI Taxonomy" id="683354"/>
    <lineage>
        <taxon>Bacteria</taxon>
        <taxon>Pseudomonadati</taxon>
        <taxon>Pseudomonadota</taxon>
        <taxon>Betaproteobacteria</taxon>
        <taxon>Burkholderiales</taxon>
        <taxon>Alcaligenaceae</taxon>
        <taxon>Candidimonas</taxon>
    </lineage>
</organism>
<dbReference type="Gene3D" id="3.40.190.150">
    <property type="entry name" value="Bordetella uptake gene, domain 1"/>
    <property type="match status" value="1"/>
</dbReference>
<proteinExistence type="inferred from homology"/>
<evidence type="ECO:0000313" key="3">
    <source>
        <dbReference type="EMBL" id="OWT59177.1"/>
    </source>
</evidence>
<protein>
    <recommendedName>
        <fullName evidence="5">ABC transporter substrate-binding protein</fullName>
    </recommendedName>
</protein>
<comment type="similarity">
    <text evidence="1">Belongs to the UPF0065 (bug) family.</text>
</comment>
<dbReference type="PANTHER" id="PTHR42928:SF5">
    <property type="entry name" value="BLR1237 PROTEIN"/>
    <property type="match status" value="1"/>
</dbReference>
<dbReference type="AlphaFoldDB" id="A0A225MD15"/>
<feature type="signal peptide" evidence="2">
    <location>
        <begin position="1"/>
        <end position="19"/>
    </location>
</feature>
<dbReference type="Pfam" id="PF03401">
    <property type="entry name" value="TctC"/>
    <property type="match status" value="1"/>
</dbReference>
<dbReference type="EMBL" id="NJIH01000007">
    <property type="protein sequence ID" value="OWT59177.1"/>
    <property type="molecule type" value="Genomic_DNA"/>
</dbReference>
<dbReference type="InterPro" id="IPR005064">
    <property type="entry name" value="BUG"/>
</dbReference>
<keyword evidence="2" id="KW-0732">Signal</keyword>
<dbReference type="RefSeq" id="WP_088603907.1">
    <property type="nucleotide sequence ID" value="NZ_NJIH01000007.1"/>
</dbReference>
<dbReference type="Proteomes" id="UP000214603">
    <property type="component" value="Unassembled WGS sequence"/>
</dbReference>